<keyword evidence="1" id="KW-0479">Metal-binding</keyword>
<feature type="domain" description="CCHC-type" evidence="3">
    <location>
        <begin position="8"/>
        <end position="24"/>
    </location>
</feature>
<comment type="caution">
    <text evidence="4">The sequence shown here is derived from an EMBL/GenBank/DDBJ whole genome shotgun (WGS) entry which is preliminary data.</text>
</comment>
<dbReference type="Proteomes" id="UP000265515">
    <property type="component" value="Unassembled WGS sequence"/>
</dbReference>
<evidence type="ECO:0000256" key="1">
    <source>
        <dbReference type="PROSITE-ProRule" id="PRU00047"/>
    </source>
</evidence>
<dbReference type="PROSITE" id="PS50158">
    <property type="entry name" value="ZF_CCHC"/>
    <property type="match status" value="1"/>
</dbReference>
<dbReference type="SUPFAM" id="SSF57756">
    <property type="entry name" value="Retrovirus zinc finger-like domains"/>
    <property type="match status" value="1"/>
</dbReference>
<keyword evidence="1" id="KW-0862">Zinc</keyword>
<proteinExistence type="predicted"/>
<feature type="region of interest" description="Disordered" evidence="2">
    <location>
        <begin position="113"/>
        <end position="140"/>
    </location>
</feature>
<dbReference type="AlphaFoldDB" id="A0A388L2E6"/>
<accession>A0A388L2E6</accession>
<organism evidence="4 5">
    <name type="scientific">Chara braunii</name>
    <name type="common">Braun's stonewort</name>
    <dbReference type="NCBI Taxonomy" id="69332"/>
    <lineage>
        <taxon>Eukaryota</taxon>
        <taxon>Viridiplantae</taxon>
        <taxon>Streptophyta</taxon>
        <taxon>Charophyceae</taxon>
        <taxon>Charales</taxon>
        <taxon>Characeae</taxon>
        <taxon>Chara</taxon>
    </lineage>
</organism>
<name>A0A388L2E6_CHABU</name>
<evidence type="ECO:0000313" key="4">
    <source>
        <dbReference type="EMBL" id="GBG76469.1"/>
    </source>
</evidence>
<dbReference type="InterPro" id="IPR001878">
    <property type="entry name" value="Znf_CCHC"/>
</dbReference>
<dbReference type="GO" id="GO:0003676">
    <property type="term" value="F:nucleic acid binding"/>
    <property type="evidence" value="ECO:0007669"/>
    <property type="project" value="InterPro"/>
</dbReference>
<feature type="region of interest" description="Disordered" evidence="2">
    <location>
        <begin position="23"/>
        <end position="53"/>
    </location>
</feature>
<dbReference type="Pfam" id="PF00098">
    <property type="entry name" value="zf-CCHC"/>
    <property type="match status" value="1"/>
</dbReference>
<sequence length="237" mass="27107">MATGGGNKCFMCGGEGHFARECPSQRTPQGSGIGGNSTPRYWTPRRQEDTEEREFLRQMIQEKKEEQARRKELEEKQKMDEIIRQEIERKLEALEARVMSKFGRQYLAAKEEARKEEVRMVGTRSPTRHVPQSVHVNPDYSNMGIEDIEVEIAKLYEVQERKRKGKGPLEPGLRRQFRQPVFQRDIPTIHDPLVAGESSRMGEERGCTKVPAGSGPEGILAYILEQRKVLAAKKKIS</sequence>
<reference evidence="4 5" key="1">
    <citation type="journal article" date="2018" name="Cell">
        <title>The Chara Genome: Secondary Complexity and Implications for Plant Terrestrialization.</title>
        <authorList>
            <person name="Nishiyama T."/>
            <person name="Sakayama H."/>
            <person name="Vries J.D."/>
            <person name="Buschmann H."/>
            <person name="Saint-Marcoux D."/>
            <person name="Ullrich K.K."/>
            <person name="Haas F.B."/>
            <person name="Vanderstraeten L."/>
            <person name="Becker D."/>
            <person name="Lang D."/>
            <person name="Vosolsobe S."/>
            <person name="Rombauts S."/>
            <person name="Wilhelmsson P.K.I."/>
            <person name="Janitza P."/>
            <person name="Kern R."/>
            <person name="Heyl A."/>
            <person name="Rumpler F."/>
            <person name="Villalobos L.I.A.C."/>
            <person name="Clay J.M."/>
            <person name="Skokan R."/>
            <person name="Toyoda A."/>
            <person name="Suzuki Y."/>
            <person name="Kagoshima H."/>
            <person name="Schijlen E."/>
            <person name="Tajeshwar N."/>
            <person name="Catarino B."/>
            <person name="Hetherington A.J."/>
            <person name="Saltykova A."/>
            <person name="Bonnot C."/>
            <person name="Breuninger H."/>
            <person name="Symeonidi A."/>
            <person name="Radhakrishnan G.V."/>
            <person name="Van Nieuwerburgh F."/>
            <person name="Deforce D."/>
            <person name="Chang C."/>
            <person name="Karol K.G."/>
            <person name="Hedrich R."/>
            <person name="Ulvskov P."/>
            <person name="Glockner G."/>
            <person name="Delwiche C.F."/>
            <person name="Petrasek J."/>
            <person name="Van de Peer Y."/>
            <person name="Friml J."/>
            <person name="Beilby M."/>
            <person name="Dolan L."/>
            <person name="Kohara Y."/>
            <person name="Sugano S."/>
            <person name="Fujiyama A."/>
            <person name="Delaux P.-M."/>
            <person name="Quint M."/>
            <person name="TheiBen G."/>
            <person name="Hagemann M."/>
            <person name="Harholt J."/>
            <person name="Dunand C."/>
            <person name="Zachgo S."/>
            <person name="Langdale J."/>
            <person name="Maumus F."/>
            <person name="Straeten D.V.D."/>
            <person name="Gould S.B."/>
            <person name="Rensing S.A."/>
        </authorList>
    </citation>
    <scope>NUCLEOTIDE SEQUENCE [LARGE SCALE GENOMIC DNA]</scope>
    <source>
        <strain evidence="4 5">S276</strain>
    </source>
</reference>
<dbReference type="SMART" id="SM00343">
    <property type="entry name" value="ZnF_C2HC"/>
    <property type="match status" value="1"/>
</dbReference>
<keyword evidence="1" id="KW-0863">Zinc-finger</keyword>
<evidence type="ECO:0000313" key="5">
    <source>
        <dbReference type="Proteomes" id="UP000265515"/>
    </source>
</evidence>
<protein>
    <recommendedName>
        <fullName evidence="3">CCHC-type domain-containing protein</fullName>
    </recommendedName>
</protein>
<dbReference type="Gramene" id="GBG76469">
    <property type="protein sequence ID" value="GBG76469"/>
    <property type="gene ID" value="CBR_g22217"/>
</dbReference>
<dbReference type="EMBL" id="BFEA01000245">
    <property type="protein sequence ID" value="GBG76469.1"/>
    <property type="molecule type" value="Genomic_DNA"/>
</dbReference>
<dbReference type="Gene3D" id="4.10.60.10">
    <property type="entry name" value="Zinc finger, CCHC-type"/>
    <property type="match status" value="1"/>
</dbReference>
<evidence type="ECO:0000259" key="3">
    <source>
        <dbReference type="PROSITE" id="PS50158"/>
    </source>
</evidence>
<feature type="region of interest" description="Disordered" evidence="2">
    <location>
        <begin position="188"/>
        <end position="212"/>
    </location>
</feature>
<keyword evidence="5" id="KW-1185">Reference proteome</keyword>
<feature type="compositionally biased region" description="Polar residues" evidence="2">
    <location>
        <begin position="24"/>
        <end position="40"/>
    </location>
</feature>
<dbReference type="GO" id="GO:0008270">
    <property type="term" value="F:zinc ion binding"/>
    <property type="evidence" value="ECO:0007669"/>
    <property type="project" value="UniProtKB-KW"/>
</dbReference>
<dbReference type="InterPro" id="IPR036875">
    <property type="entry name" value="Znf_CCHC_sf"/>
</dbReference>
<evidence type="ECO:0000256" key="2">
    <source>
        <dbReference type="SAM" id="MobiDB-lite"/>
    </source>
</evidence>
<gene>
    <name evidence="4" type="ORF">CBR_g22217</name>
</gene>